<evidence type="ECO:0000256" key="5">
    <source>
        <dbReference type="ARBA" id="ARBA00022801"/>
    </source>
</evidence>
<gene>
    <name evidence="10" type="ORF">ACFQY0_13385</name>
</gene>
<dbReference type="InterPro" id="IPR050738">
    <property type="entry name" value="Sulfatase"/>
</dbReference>
<name>A0ABW2LAV3_9BACT</name>
<evidence type="ECO:0000313" key="11">
    <source>
        <dbReference type="Proteomes" id="UP001596472"/>
    </source>
</evidence>
<reference evidence="11" key="1">
    <citation type="journal article" date="2019" name="Int. J. Syst. Evol. Microbiol.">
        <title>The Global Catalogue of Microorganisms (GCM) 10K type strain sequencing project: providing services to taxonomists for standard genome sequencing and annotation.</title>
        <authorList>
            <consortium name="The Broad Institute Genomics Platform"/>
            <consortium name="The Broad Institute Genome Sequencing Center for Infectious Disease"/>
            <person name="Wu L."/>
            <person name="Ma J."/>
        </authorList>
    </citation>
    <scope>NUCLEOTIDE SEQUENCE [LARGE SCALE GENOMIC DNA]</scope>
    <source>
        <strain evidence="11">CGMCC 4.1467</strain>
    </source>
</reference>
<accession>A0ABW2LAV3</accession>
<sequence length="476" mass="53355">MKILLHLLFPLAMIGALCAKDRKPNFVFLLVDDLGWGDFGCYGAEFYETPQIDKLASEGMQFSNGYAACTVCSPSRAAILSGSYPARLHLTDWITGHKHPFAKLRVPDWKIRIDHQRVLMPEALKEGGYRTAFFGKWHLMPIGQPDFDQHYPTDHGFDINVGGREWGQPKGRGKYFSPFDMPGLDDGKAGDFLTDKLTDAALDFLDQTKRDQPFLLYFSYYTLHGPLMAPPELVAKYKEKAKTFENTKNELLDPRRAGMVEKLDDSVGRIMAKLDELGIADNTVVILTGDNGGDSPKTTGGLRDYKGLSHEGGVREPFIVKWPGRIAPKSSCDEMVIGTDFYPTLLEMAGLPARPDEHADGVSILPLLTGATKELERDALFWHYPHYHRTKPYGAIRRGDMKLIEFFEGGNLELYDLKTDPGEKNNLAKQHPEKAQALLKELKAWRKSVDAQMPSENPNHDPSRGGKNKQGKKMGK</sequence>
<keyword evidence="11" id="KW-1185">Reference proteome</keyword>
<comment type="caution">
    <text evidence="10">The sequence shown here is derived from an EMBL/GenBank/DDBJ whole genome shotgun (WGS) entry which is preliminary data.</text>
</comment>
<evidence type="ECO:0000256" key="2">
    <source>
        <dbReference type="ARBA" id="ARBA00008779"/>
    </source>
</evidence>
<keyword evidence="5" id="KW-0378">Hydrolase</keyword>
<feature type="chain" id="PRO_5047068906" evidence="8">
    <location>
        <begin position="20"/>
        <end position="476"/>
    </location>
</feature>
<keyword evidence="4 8" id="KW-0732">Signal</keyword>
<dbReference type="Proteomes" id="UP001596472">
    <property type="component" value="Unassembled WGS sequence"/>
</dbReference>
<dbReference type="EMBL" id="JBHTBS010000006">
    <property type="protein sequence ID" value="MFC7338181.1"/>
    <property type="molecule type" value="Genomic_DNA"/>
</dbReference>
<evidence type="ECO:0000256" key="7">
    <source>
        <dbReference type="SAM" id="MobiDB-lite"/>
    </source>
</evidence>
<evidence type="ECO:0000256" key="1">
    <source>
        <dbReference type="ARBA" id="ARBA00001913"/>
    </source>
</evidence>
<dbReference type="InterPro" id="IPR017850">
    <property type="entry name" value="Alkaline_phosphatase_core_sf"/>
</dbReference>
<keyword evidence="3" id="KW-0479">Metal-binding</keyword>
<feature type="domain" description="Sulfatase N-terminal" evidence="9">
    <location>
        <begin position="24"/>
        <end position="350"/>
    </location>
</feature>
<proteinExistence type="inferred from homology"/>
<protein>
    <submittedName>
        <fullName evidence="10">Sulfatase</fullName>
    </submittedName>
</protein>
<comment type="similarity">
    <text evidence="2">Belongs to the sulfatase family.</text>
</comment>
<dbReference type="InterPro" id="IPR000917">
    <property type="entry name" value="Sulfatase_N"/>
</dbReference>
<dbReference type="CDD" id="cd16144">
    <property type="entry name" value="ARS_like"/>
    <property type="match status" value="1"/>
</dbReference>
<evidence type="ECO:0000256" key="3">
    <source>
        <dbReference type="ARBA" id="ARBA00022723"/>
    </source>
</evidence>
<evidence type="ECO:0000313" key="10">
    <source>
        <dbReference type="EMBL" id="MFC7338181.1"/>
    </source>
</evidence>
<comment type="cofactor">
    <cofactor evidence="1">
        <name>Ca(2+)</name>
        <dbReference type="ChEBI" id="CHEBI:29108"/>
    </cofactor>
</comment>
<keyword evidence="6" id="KW-0106">Calcium</keyword>
<organism evidence="10 11">
    <name type="scientific">Haloferula chungangensis</name>
    <dbReference type="NCBI Taxonomy" id="1048331"/>
    <lineage>
        <taxon>Bacteria</taxon>
        <taxon>Pseudomonadati</taxon>
        <taxon>Verrucomicrobiota</taxon>
        <taxon>Verrucomicrobiia</taxon>
        <taxon>Verrucomicrobiales</taxon>
        <taxon>Verrucomicrobiaceae</taxon>
        <taxon>Haloferula</taxon>
    </lineage>
</organism>
<dbReference type="Pfam" id="PF00884">
    <property type="entry name" value="Sulfatase"/>
    <property type="match status" value="1"/>
</dbReference>
<feature type="region of interest" description="Disordered" evidence="7">
    <location>
        <begin position="446"/>
        <end position="476"/>
    </location>
</feature>
<dbReference type="Gene3D" id="3.40.720.10">
    <property type="entry name" value="Alkaline Phosphatase, subunit A"/>
    <property type="match status" value="1"/>
</dbReference>
<evidence type="ECO:0000256" key="6">
    <source>
        <dbReference type="ARBA" id="ARBA00022837"/>
    </source>
</evidence>
<feature type="compositionally biased region" description="Basic residues" evidence="7">
    <location>
        <begin position="466"/>
        <end position="476"/>
    </location>
</feature>
<evidence type="ECO:0000256" key="8">
    <source>
        <dbReference type="SAM" id="SignalP"/>
    </source>
</evidence>
<evidence type="ECO:0000256" key="4">
    <source>
        <dbReference type="ARBA" id="ARBA00022729"/>
    </source>
</evidence>
<feature type="signal peptide" evidence="8">
    <location>
        <begin position="1"/>
        <end position="19"/>
    </location>
</feature>
<evidence type="ECO:0000259" key="9">
    <source>
        <dbReference type="Pfam" id="PF00884"/>
    </source>
</evidence>
<dbReference type="RefSeq" id="WP_379713202.1">
    <property type="nucleotide sequence ID" value="NZ_JBHTBS010000006.1"/>
</dbReference>
<dbReference type="Gene3D" id="3.30.1120.10">
    <property type="match status" value="1"/>
</dbReference>
<dbReference type="PANTHER" id="PTHR42693">
    <property type="entry name" value="ARYLSULFATASE FAMILY MEMBER"/>
    <property type="match status" value="1"/>
</dbReference>
<dbReference type="SUPFAM" id="SSF53649">
    <property type="entry name" value="Alkaline phosphatase-like"/>
    <property type="match status" value="1"/>
</dbReference>
<dbReference type="PANTHER" id="PTHR42693:SF42">
    <property type="entry name" value="ARYLSULFATASE G"/>
    <property type="match status" value="1"/>
</dbReference>